<dbReference type="GeneID" id="59236613"/>
<dbReference type="Pfam" id="PF08524">
    <property type="entry name" value="rRNA_processing"/>
    <property type="match status" value="1"/>
</dbReference>
<evidence type="ECO:0000256" key="1">
    <source>
        <dbReference type="ARBA" id="ARBA00006800"/>
    </source>
</evidence>
<reference evidence="4 5" key="1">
    <citation type="submission" date="2020-07" db="EMBL/GenBank/DDBJ databases">
        <title>The yeast mating-type switching endonuclease HO is a domesticated member of an unorthodox homing genetic element family.</title>
        <authorList>
            <person name="Coughlan A.Y."/>
            <person name="Lombardi L."/>
            <person name="Braun-Galleani S."/>
            <person name="Martos A.R."/>
            <person name="Galeote V."/>
            <person name="Bigey F."/>
            <person name="Dequin S."/>
            <person name="Byrne K.P."/>
            <person name="Wolfe K.H."/>
        </authorList>
    </citation>
    <scope>NUCLEOTIDE SEQUENCE [LARGE SCALE GENOMIC DNA]</scope>
    <source>
        <strain evidence="4 5">NRRL Y-6702</strain>
    </source>
</reference>
<dbReference type="AlphaFoldDB" id="A0A7H9B2N8"/>
<dbReference type="InterPro" id="IPR013730">
    <property type="entry name" value="Fyv7/TAP26"/>
</dbReference>
<feature type="compositionally biased region" description="Basic and acidic residues" evidence="3">
    <location>
        <begin position="51"/>
        <end position="76"/>
    </location>
</feature>
<accession>A0A7H9B2N8</accession>
<evidence type="ECO:0000256" key="2">
    <source>
        <dbReference type="ARBA" id="ARBA00018780"/>
    </source>
</evidence>
<dbReference type="EMBL" id="CP058607">
    <property type="protein sequence ID" value="QLG72890.1"/>
    <property type="molecule type" value="Genomic_DNA"/>
</dbReference>
<keyword evidence="5" id="KW-1185">Reference proteome</keyword>
<protein>
    <recommendedName>
        <fullName evidence="2">rRNA-processing protein FYV7</fullName>
    </recommendedName>
</protein>
<proteinExistence type="inferred from homology"/>
<gene>
    <name evidence="4" type="ORF">HG535_0D05990</name>
</gene>
<dbReference type="RefSeq" id="XP_037144617.1">
    <property type="nucleotide sequence ID" value="XM_037288722.1"/>
</dbReference>
<evidence type="ECO:0000313" key="5">
    <source>
        <dbReference type="Proteomes" id="UP000509704"/>
    </source>
</evidence>
<feature type="compositionally biased region" description="Basic and acidic residues" evidence="3">
    <location>
        <begin position="132"/>
        <end position="148"/>
    </location>
</feature>
<sequence length="148" mass="17579">MATTKQQENRKRFTKEGKVKEIRRSLTKKARLKKGYLKALKEEGYSIPEKQPKLITGEKARQNDSHEGKMKWDGKVQIKKQRKKLQRDLLEERGKKEAQKVKENKERLETREKRKVNMTKRTRSGQPLMGPKIEDLLSKIKDDETYTR</sequence>
<feature type="region of interest" description="Disordered" evidence="3">
    <location>
        <begin position="51"/>
        <end position="148"/>
    </location>
</feature>
<organism evidence="4 5">
    <name type="scientific">Zygotorulaspora mrakii</name>
    <name type="common">Zygosaccharomyces mrakii</name>
    <dbReference type="NCBI Taxonomy" id="42260"/>
    <lineage>
        <taxon>Eukaryota</taxon>
        <taxon>Fungi</taxon>
        <taxon>Dikarya</taxon>
        <taxon>Ascomycota</taxon>
        <taxon>Saccharomycotina</taxon>
        <taxon>Saccharomycetes</taxon>
        <taxon>Saccharomycetales</taxon>
        <taxon>Saccharomycetaceae</taxon>
        <taxon>Zygotorulaspora</taxon>
    </lineage>
</organism>
<dbReference type="Proteomes" id="UP000509704">
    <property type="component" value="Chromosome 4"/>
</dbReference>
<name>A0A7H9B2N8_ZYGMR</name>
<dbReference type="KEGG" id="zmk:HG535_0D05990"/>
<evidence type="ECO:0000313" key="4">
    <source>
        <dbReference type="EMBL" id="QLG72890.1"/>
    </source>
</evidence>
<dbReference type="OrthoDB" id="2135053at2759"/>
<comment type="similarity">
    <text evidence="1">Belongs to the FYV7 family.</text>
</comment>
<evidence type="ECO:0000256" key="3">
    <source>
        <dbReference type="SAM" id="MobiDB-lite"/>
    </source>
</evidence>
<feature type="compositionally biased region" description="Basic residues" evidence="3">
    <location>
        <begin position="113"/>
        <end position="123"/>
    </location>
</feature>
<feature type="compositionally biased region" description="Basic and acidic residues" evidence="3">
    <location>
        <begin position="86"/>
        <end position="112"/>
    </location>
</feature>